<organism evidence="3 4">
    <name type="scientific">Rhodococcus wratislaviensis NBRC 100605</name>
    <dbReference type="NCBI Taxonomy" id="1219028"/>
    <lineage>
        <taxon>Bacteria</taxon>
        <taxon>Bacillati</taxon>
        <taxon>Actinomycetota</taxon>
        <taxon>Actinomycetes</taxon>
        <taxon>Mycobacteriales</taxon>
        <taxon>Nocardiaceae</taxon>
        <taxon>Rhodococcus</taxon>
    </lineage>
</organism>
<dbReference type="GO" id="GO:0016616">
    <property type="term" value="F:oxidoreductase activity, acting on the CH-OH group of donors, NAD or NADP as acceptor"/>
    <property type="evidence" value="ECO:0007669"/>
    <property type="project" value="TreeGrafter"/>
</dbReference>
<evidence type="ECO:0000313" key="3">
    <source>
        <dbReference type="EMBL" id="GAF43633.1"/>
    </source>
</evidence>
<comment type="caution">
    <text evidence="3">The sequence shown here is derived from an EMBL/GenBank/DDBJ whole genome shotgun (WGS) entry which is preliminary data.</text>
</comment>
<protein>
    <submittedName>
        <fullName evidence="3">Putative oxidoreductase</fullName>
    </submittedName>
</protein>
<dbReference type="AlphaFoldDB" id="X0PMF2"/>
<dbReference type="Gene3D" id="3.40.50.720">
    <property type="entry name" value="NAD(P)-binding Rossmann-like Domain"/>
    <property type="match status" value="1"/>
</dbReference>
<feature type="region of interest" description="Disordered" evidence="2">
    <location>
        <begin position="152"/>
        <end position="171"/>
    </location>
</feature>
<dbReference type="InterPro" id="IPR002347">
    <property type="entry name" value="SDR_fam"/>
</dbReference>
<keyword evidence="4" id="KW-1185">Reference proteome</keyword>
<dbReference type="InterPro" id="IPR036291">
    <property type="entry name" value="NAD(P)-bd_dom_sf"/>
</dbReference>
<dbReference type="PRINTS" id="PR00081">
    <property type="entry name" value="GDHRDH"/>
</dbReference>
<reference evidence="3 4" key="1">
    <citation type="submission" date="2014-02" db="EMBL/GenBank/DDBJ databases">
        <title>Whole genome shotgun sequence of Rhodococcus wratislaviensis NBRC 100605.</title>
        <authorList>
            <person name="Hosoyama A."/>
            <person name="Tsuchikane K."/>
            <person name="Yoshida I."/>
            <person name="Ohji S."/>
            <person name="Ichikawa N."/>
            <person name="Yamazoe A."/>
            <person name="Fujita N."/>
        </authorList>
    </citation>
    <scope>NUCLEOTIDE SEQUENCE [LARGE SCALE GENOMIC DNA]</scope>
    <source>
        <strain evidence="3 4">NBRC 100605</strain>
    </source>
</reference>
<dbReference type="GO" id="GO:0030497">
    <property type="term" value="P:fatty acid elongation"/>
    <property type="evidence" value="ECO:0007669"/>
    <property type="project" value="TreeGrafter"/>
</dbReference>
<dbReference type="PANTHER" id="PTHR42760">
    <property type="entry name" value="SHORT-CHAIN DEHYDROGENASES/REDUCTASES FAMILY MEMBER"/>
    <property type="match status" value="1"/>
</dbReference>
<dbReference type="SUPFAM" id="SSF51735">
    <property type="entry name" value="NAD(P)-binding Rossmann-fold domains"/>
    <property type="match status" value="1"/>
</dbReference>
<dbReference type="PANTHER" id="PTHR42760:SF40">
    <property type="entry name" value="3-OXOACYL-[ACYL-CARRIER-PROTEIN] REDUCTASE, CHLOROPLASTIC"/>
    <property type="match status" value="1"/>
</dbReference>
<gene>
    <name evidence="3" type="ORF">RW1_009_00570</name>
</gene>
<dbReference type="EMBL" id="BAWF01000009">
    <property type="protein sequence ID" value="GAF43633.1"/>
    <property type="molecule type" value="Genomic_DNA"/>
</dbReference>
<evidence type="ECO:0000256" key="1">
    <source>
        <dbReference type="ARBA" id="ARBA00006484"/>
    </source>
</evidence>
<dbReference type="Pfam" id="PF00106">
    <property type="entry name" value="adh_short"/>
    <property type="match status" value="1"/>
</dbReference>
<dbReference type="Proteomes" id="UP000019491">
    <property type="component" value="Unassembled WGS sequence"/>
</dbReference>
<name>X0PMF2_RHOWR</name>
<accession>X0PMF2</accession>
<evidence type="ECO:0000256" key="2">
    <source>
        <dbReference type="SAM" id="MobiDB-lite"/>
    </source>
</evidence>
<comment type="similarity">
    <text evidence="1">Belongs to the short-chain dehydrogenases/reductases (SDR) family.</text>
</comment>
<evidence type="ECO:0000313" key="4">
    <source>
        <dbReference type="Proteomes" id="UP000019491"/>
    </source>
</evidence>
<sequence>MFVSSVEFDGKVAPVTGAGSGTGAATALLLAEREAAVTLVGRRQSKIDEVAAQITSKGGRALAIPGDVSIAHDLESAVRATVDAFGALHFGVNNAGVTGIFAPTAEMTEKDWRRVVGTTLDGLFFGMKYEIPAILAAGGGALVNVSSVFADRGDRRSTTRPPSMRSAGLPVPQQRNMAHWEFGSTNFSQASSTLR</sequence>
<proteinExistence type="inferred from homology"/>